<dbReference type="InterPro" id="IPR036737">
    <property type="entry name" value="OmpA-like_sf"/>
</dbReference>
<dbReference type="STRING" id="364200.SAMN04488515_0120"/>
<dbReference type="PROSITE" id="PS51123">
    <property type="entry name" value="OMPA_2"/>
    <property type="match status" value="1"/>
</dbReference>
<keyword evidence="2 4" id="KW-0472">Membrane</keyword>
<dbReference type="SUPFAM" id="SSF103088">
    <property type="entry name" value="OmpA-like"/>
    <property type="match status" value="1"/>
</dbReference>
<dbReference type="PANTHER" id="PTHR30329">
    <property type="entry name" value="STATOR ELEMENT OF FLAGELLAR MOTOR COMPLEX"/>
    <property type="match status" value="1"/>
</dbReference>
<dbReference type="PRINTS" id="PR01021">
    <property type="entry name" value="OMPADOMAIN"/>
</dbReference>
<organism evidence="6 7">
    <name type="scientific">Cognatiyoonia koreensis</name>
    <dbReference type="NCBI Taxonomy" id="364200"/>
    <lineage>
        <taxon>Bacteria</taxon>
        <taxon>Pseudomonadati</taxon>
        <taxon>Pseudomonadota</taxon>
        <taxon>Alphaproteobacteria</taxon>
        <taxon>Rhodobacterales</taxon>
        <taxon>Paracoccaceae</taxon>
        <taxon>Cognatiyoonia</taxon>
    </lineage>
</organism>
<keyword evidence="3" id="KW-0998">Cell outer membrane</keyword>
<gene>
    <name evidence="6" type="ORF">SAMN04488515_0120</name>
</gene>
<dbReference type="InterPro" id="IPR006664">
    <property type="entry name" value="OMP_bac"/>
</dbReference>
<name>A0A1I0MNU4_9RHOB</name>
<proteinExistence type="predicted"/>
<accession>A0A1I0MNU4</accession>
<dbReference type="PANTHER" id="PTHR30329:SF21">
    <property type="entry name" value="LIPOPROTEIN YIAD-RELATED"/>
    <property type="match status" value="1"/>
</dbReference>
<dbReference type="GO" id="GO:0009279">
    <property type="term" value="C:cell outer membrane"/>
    <property type="evidence" value="ECO:0007669"/>
    <property type="project" value="UniProtKB-SubCell"/>
</dbReference>
<evidence type="ECO:0000256" key="3">
    <source>
        <dbReference type="ARBA" id="ARBA00023237"/>
    </source>
</evidence>
<evidence type="ECO:0000259" key="5">
    <source>
        <dbReference type="PROSITE" id="PS51123"/>
    </source>
</evidence>
<sequence>MKFIITATIATGLLAGCANSVIDPNGTFYKEAGAQVDRGDFGNATMNNMLVQSGQSSYTINLQRRFTSEVDDTITFEFNSSQLTAAGQATLAQQAAWIKQFPEVRFKVFGHADAVGSNAYNQRLGLRRAQTAVGYLVSQGISRSRLEAIASFGETRPVVNTQAPEMRNRRAVTEVSGFVENHPTVLNGKYAEVIFREYVASAVPPAAVTPVGSAAGGNSGGSGGQ</sequence>
<evidence type="ECO:0000313" key="7">
    <source>
        <dbReference type="Proteomes" id="UP000199167"/>
    </source>
</evidence>
<evidence type="ECO:0000256" key="1">
    <source>
        <dbReference type="ARBA" id="ARBA00004442"/>
    </source>
</evidence>
<comment type="subcellular location">
    <subcellularLocation>
        <location evidence="1">Cell outer membrane</location>
    </subcellularLocation>
</comment>
<dbReference type="EMBL" id="FOIZ01000001">
    <property type="protein sequence ID" value="SEV89672.1"/>
    <property type="molecule type" value="Genomic_DNA"/>
</dbReference>
<dbReference type="OrthoDB" id="9810367at2"/>
<dbReference type="AlphaFoldDB" id="A0A1I0MNU4"/>
<keyword evidence="7" id="KW-1185">Reference proteome</keyword>
<evidence type="ECO:0000256" key="2">
    <source>
        <dbReference type="ARBA" id="ARBA00023136"/>
    </source>
</evidence>
<dbReference type="CDD" id="cd07185">
    <property type="entry name" value="OmpA_C-like"/>
    <property type="match status" value="1"/>
</dbReference>
<protein>
    <submittedName>
        <fullName evidence="6">Outer membrane protein OmpA</fullName>
    </submittedName>
</protein>
<dbReference type="InterPro" id="IPR050330">
    <property type="entry name" value="Bact_OuterMem_StrucFunc"/>
</dbReference>
<dbReference type="Gene3D" id="3.30.1330.60">
    <property type="entry name" value="OmpA-like domain"/>
    <property type="match status" value="1"/>
</dbReference>
<evidence type="ECO:0000313" key="6">
    <source>
        <dbReference type="EMBL" id="SEV89672.1"/>
    </source>
</evidence>
<dbReference type="InterPro" id="IPR006665">
    <property type="entry name" value="OmpA-like"/>
</dbReference>
<reference evidence="6 7" key="1">
    <citation type="submission" date="2016-10" db="EMBL/GenBank/DDBJ databases">
        <authorList>
            <person name="de Groot N.N."/>
        </authorList>
    </citation>
    <scope>NUCLEOTIDE SEQUENCE [LARGE SCALE GENOMIC DNA]</scope>
    <source>
        <strain evidence="6 7">DSM 17925</strain>
    </source>
</reference>
<dbReference type="Pfam" id="PF00691">
    <property type="entry name" value="OmpA"/>
    <property type="match status" value="1"/>
</dbReference>
<feature type="domain" description="OmpA-like" evidence="5">
    <location>
        <begin position="63"/>
        <end position="179"/>
    </location>
</feature>
<dbReference type="Proteomes" id="UP000199167">
    <property type="component" value="Unassembled WGS sequence"/>
</dbReference>
<dbReference type="PROSITE" id="PS51257">
    <property type="entry name" value="PROKAR_LIPOPROTEIN"/>
    <property type="match status" value="1"/>
</dbReference>
<evidence type="ECO:0000256" key="4">
    <source>
        <dbReference type="PROSITE-ProRule" id="PRU00473"/>
    </source>
</evidence>
<dbReference type="RefSeq" id="WP_089988991.1">
    <property type="nucleotide sequence ID" value="NZ_FOIZ01000001.1"/>
</dbReference>